<evidence type="ECO:0000256" key="4">
    <source>
        <dbReference type="ARBA" id="ARBA00022984"/>
    </source>
</evidence>
<dbReference type="Pfam" id="PF03734">
    <property type="entry name" value="YkuD"/>
    <property type="match status" value="1"/>
</dbReference>
<keyword evidence="2" id="KW-0808">Transferase</keyword>
<evidence type="ECO:0000313" key="7">
    <source>
        <dbReference type="EMBL" id="KGA17354.1"/>
    </source>
</evidence>
<evidence type="ECO:0000256" key="2">
    <source>
        <dbReference type="ARBA" id="ARBA00022679"/>
    </source>
</evidence>
<dbReference type="AlphaFoldDB" id="A0A094Q5J2"/>
<evidence type="ECO:0000256" key="3">
    <source>
        <dbReference type="ARBA" id="ARBA00022960"/>
    </source>
</evidence>
<feature type="domain" description="L,D-TPase catalytic" evidence="6">
    <location>
        <begin position="53"/>
        <end position="159"/>
    </location>
</feature>
<dbReference type="InterPro" id="IPR038063">
    <property type="entry name" value="Transpep_catalytic_dom"/>
</dbReference>
<dbReference type="InterPro" id="IPR005490">
    <property type="entry name" value="LD_TPept_cat_dom"/>
</dbReference>
<dbReference type="UniPathway" id="UPA00219"/>
<protein>
    <recommendedName>
        <fullName evidence="6">L,D-TPase catalytic domain-containing protein</fullName>
    </recommendedName>
</protein>
<proteinExistence type="predicted"/>
<dbReference type="GO" id="GO:0016740">
    <property type="term" value="F:transferase activity"/>
    <property type="evidence" value="ECO:0007669"/>
    <property type="project" value="UniProtKB-KW"/>
</dbReference>
<sequence length="161" mass="17473">MINRWLVGALIVLTPFSATAHASSGDQQTTTTTTTVLEAVSFPVPKQSGVGRRDNEVIRTFLVSGMKGQPKRGNYTVFSQSASSYSPELAGVTFRYMTRFAIGRNGGNIGFHEIPLRNGKPMQTVEQLGAFLGSGCLRSSTEDALFIYRWAKPGTRVVVVP</sequence>
<gene>
    <name evidence="7" type="ORF">GM51_10620</name>
</gene>
<dbReference type="GO" id="GO:0009252">
    <property type="term" value="P:peptidoglycan biosynthetic process"/>
    <property type="evidence" value="ECO:0007669"/>
    <property type="project" value="UniProtKB-UniPathway"/>
</dbReference>
<comment type="caution">
    <text evidence="7">The sequence shown here is derived from an EMBL/GenBank/DDBJ whole genome shotgun (WGS) entry which is preliminary data.</text>
</comment>
<reference evidence="7" key="1">
    <citation type="submission" date="2014-06" db="EMBL/GenBank/DDBJ databases">
        <title>Key roles for freshwater Actinobacteria revealed by deep metagenomic sequencing.</title>
        <authorList>
            <person name="Ghai R."/>
            <person name="Mizuno C.M."/>
            <person name="Picazo A."/>
            <person name="Camacho A."/>
            <person name="Rodriguez-Valera F."/>
        </authorList>
    </citation>
    <scope>NUCLEOTIDE SEQUENCE</scope>
</reference>
<dbReference type="GO" id="GO:0071555">
    <property type="term" value="P:cell wall organization"/>
    <property type="evidence" value="ECO:0007669"/>
    <property type="project" value="UniProtKB-KW"/>
</dbReference>
<dbReference type="SUPFAM" id="SSF141523">
    <property type="entry name" value="L,D-transpeptidase catalytic domain-like"/>
    <property type="match status" value="1"/>
</dbReference>
<accession>A0A094Q5J2</accession>
<dbReference type="EMBL" id="JNSL01000063">
    <property type="protein sequence ID" value="KGA17354.1"/>
    <property type="molecule type" value="Genomic_DNA"/>
</dbReference>
<organism evidence="7">
    <name type="scientific">freshwater metagenome</name>
    <dbReference type="NCBI Taxonomy" id="449393"/>
    <lineage>
        <taxon>unclassified sequences</taxon>
        <taxon>metagenomes</taxon>
        <taxon>ecological metagenomes</taxon>
    </lineage>
</organism>
<keyword evidence="4" id="KW-0573">Peptidoglycan synthesis</keyword>
<dbReference type="Gene3D" id="2.40.440.10">
    <property type="entry name" value="L,D-transpeptidase catalytic domain-like"/>
    <property type="match status" value="1"/>
</dbReference>
<dbReference type="GO" id="GO:0008360">
    <property type="term" value="P:regulation of cell shape"/>
    <property type="evidence" value="ECO:0007669"/>
    <property type="project" value="UniProtKB-KW"/>
</dbReference>
<evidence type="ECO:0000256" key="1">
    <source>
        <dbReference type="ARBA" id="ARBA00004752"/>
    </source>
</evidence>
<keyword evidence="3" id="KW-0133">Cell shape</keyword>
<comment type="pathway">
    <text evidence="1">Cell wall biogenesis; peptidoglycan biosynthesis.</text>
</comment>
<evidence type="ECO:0000256" key="5">
    <source>
        <dbReference type="ARBA" id="ARBA00023316"/>
    </source>
</evidence>
<name>A0A094Q5J2_9ZZZZ</name>
<keyword evidence="5" id="KW-0961">Cell wall biogenesis/degradation</keyword>
<evidence type="ECO:0000259" key="6">
    <source>
        <dbReference type="Pfam" id="PF03734"/>
    </source>
</evidence>
<dbReference type="CDD" id="cd16913">
    <property type="entry name" value="YkuD_like"/>
    <property type="match status" value="1"/>
</dbReference>